<dbReference type="Gene3D" id="3.30.420.10">
    <property type="entry name" value="Ribonuclease H-like superfamily/Ribonuclease H"/>
    <property type="match status" value="1"/>
</dbReference>
<dbReference type="Pfam" id="PF17921">
    <property type="entry name" value="Integrase_H2C2"/>
    <property type="match status" value="1"/>
</dbReference>
<dbReference type="InterPro" id="IPR050951">
    <property type="entry name" value="Retrovirus_Pol_polyprotein"/>
</dbReference>
<dbReference type="EMBL" id="JAHIBW010000026">
    <property type="protein sequence ID" value="KAG7297237.1"/>
    <property type="molecule type" value="Genomic_DNA"/>
</dbReference>
<dbReference type="Gene3D" id="1.10.340.70">
    <property type="match status" value="1"/>
</dbReference>
<evidence type="ECO:0000259" key="4">
    <source>
        <dbReference type="PROSITE" id="PS50878"/>
    </source>
</evidence>
<protein>
    <recommendedName>
        <fullName evidence="1">RNA-directed DNA polymerase</fullName>
        <ecNumber evidence="1">2.7.7.49</ecNumber>
    </recommendedName>
</protein>
<evidence type="ECO:0000256" key="2">
    <source>
        <dbReference type="ARBA" id="ARBA00023268"/>
    </source>
</evidence>
<dbReference type="SUPFAM" id="SSF56672">
    <property type="entry name" value="DNA/RNA polymerases"/>
    <property type="match status" value="1"/>
</dbReference>
<keyword evidence="2" id="KW-0511">Multifunctional enzyme</keyword>
<dbReference type="CDD" id="cd09274">
    <property type="entry name" value="RNase_HI_RT_Ty3"/>
    <property type="match status" value="1"/>
</dbReference>
<feature type="domain" description="Integrase catalytic" evidence="5">
    <location>
        <begin position="438"/>
        <end position="592"/>
    </location>
</feature>
<dbReference type="InterPro" id="IPR012337">
    <property type="entry name" value="RNaseH-like_sf"/>
</dbReference>
<dbReference type="InterPro" id="IPR036397">
    <property type="entry name" value="RNaseH_sf"/>
</dbReference>
<organism evidence="6 7">
    <name type="scientific">Plutella xylostella</name>
    <name type="common">Diamondback moth</name>
    <name type="synonym">Plutella maculipennis</name>
    <dbReference type="NCBI Taxonomy" id="51655"/>
    <lineage>
        <taxon>Eukaryota</taxon>
        <taxon>Metazoa</taxon>
        <taxon>Ecdysozoa</taxon>
        <taxon>Arthropoda</taxon>
        <taxon>Hexapoda</taxon>
        <taxon>Insecta</taxon>
        <taxon>Pterygota</taxon>
        <taxon>Neoptera</taxon>
        <taxon>Endopterygota</taxon>
        <taxon>Lepidoptera</taxon>
        <taxon>Glossata</taxon>
        <taxon>Ditrysia</taxon>
        <taxon>Yponomeutoidea</taxon>
        <taxon>Plutellidae</taxon>
        <taxon>Plutella</taxon>
    </lineage>
</organism>
<keyword evidence="7" id="KW-1185">Reference proteome</keyword>
<feature type="region of interest" description="Disordered" evidence="3">
    <location>
        <begin position="748"/>
        <end position="807"/>
    </location>
</feature>
<evidence type="ECO:0000256" key="3">
    <source>
        <dbReference type="SAM" id="MobiDB-lite"/>
    </source>
</evidence>
<gene>
    <name evidence="6" type="ORF">JYU34_019176</name>
</gene>
<dbReference type="Gene3D" id="3.10.20.370">
    <property type="match status" value="1"/>
</dbReference>
<dbReference type="Pfam" id="PF00078">
    <property type="entry name" value="RVT_1"/>
    <property type="match status" value="1"/>
</dbReference>
<dbReference type="PANTHER" id="PTHR37984:SF5">
    <property type="entry name" value="PROTEIN NYNRIN-LIKE"/>
    <property type="match status" value="1"/>
</dbReference>
<proteinExistence type="predicted"/>
<dbReference type="Proteomes" id="UP000823941">
    <property type="component" value="Chromosome 26"/>
</dbReference>
<reference evidence="6 7" key="1">
    <citation type="submission" date="2021-06" db="EMBL/GenBank/DDBJ databases">
        <title>A haploid diamondback moth (Plutella xylostella L.) genome assembly resolves 31 chromosomes and identifies a diamide resistance mutation.</title>
        <authorList>
            <person name="Ward C.M."/>
            <person name="Perry K.D."/>
            <person name="Baker G."/>
            <person name="Powis K."/>
            <person name="Heckel D.G."/>
            <person name="Baxter S.W."/>
        </authorList>
    </citation>
    <scope>NUCLEOTIDE SEQUENCE [LARGE SCALE GENOMIC DNA]</scope>
    <source>
        <strain evidence="6 7">LV</strain>
        <tissue evidence="6">Single pupa</tissue>
    </source>
</reference>
<accession>A0ABQ7PW88</accession>
<dbReference type="Gene3D" id="3.30.70.270">
    <property type="match status" value="2"/>
</dbReference>
<evidence type="ECO:0000259" key="5">
    <source>
        <dbReference type="PROSITE" id="PS50994"/>
    </source>
</evidence>
<evidence type="ECO:0000256" key="1">
    <source>
        <dbReference type="ARBA" id="ARBA00012493"/>
    </source>
</evidence>
<dbReference type="PROSITE" id="PS50878">
    <property type="entry name" value="RT_POL"/>
    <property type="match status" value="1"/>
</dbReference>
<dbReference type="InterPro" id="IPR041577">
    <property type="entry name" value="RT_RNaseH_2"/>
</dbReference>
<dbReference type="InterPro" id="IPR000477">
    <property type="entry name" value="RT_dom"/>
</dbReference>
<comment type="caution">
    <text evidence="6">The sequence shown here is derived from an EMBL/GenBank/DDBJ whole genome shotgun (WGS) entry which is preliminary data.</text>
</comment>
<dbReference type="InterPro" id="IPR043128">
    <property type="entry name" value="Rev_trsase/Diguanyl_cyclase"/>
</dbReference>
<feature type="domain" description="Reverse transcriptase" evidence="4">
    <location>
        <begin position="1"/>
        <end position="65"/>
    </location>
</feature>
<name>A0ABQ7PW88_PLUXY</name>
<dbReference type="InterPro" id="IPR043502">
    <property type="entry name" value="DNA/RNA_pol_sf"/>
</dbReference>
<dbReference type="PROSITE" id="PS50994">
    <property type="entry name" value="INTEGRASE"/>
    <property type="match status" value="1"/>
</dbReference>
<evidence type="ECO:0000313" key="6">
    <source>
        <dbReference type="EMBL" id="KAG7297237.1"/>
    </source>
</evidence>
<dbReference type="InterPro" id="IPR041588">
    <property type="entry name" value="Integrase_H2C2"/>
</dbReference>
<dbReference type="EC" id="2.7.7.49" evidence="1"/>
<sequence>METLLMGIEGVSVWLDDVCITGRDEHTHLQRLEEVLRRLNDAGLRLQKDKCEFFQDSVTYLGYVIDKNGLRTCAKKVEAIIKAPTPSNVLELKRFLGVVNYYRSFIPNASSLMKPLHELLCNEARWEWGAPQQRAFDSVKRALADERVLAHFDPEAQLVLSVDAGPAGLGAVLAQRDADGVERPLAFASRSLAHSEKHYSQIQKEATAIIFGVKKFHQYLYGRQVPFILKTDHRPLLSIFGTKNGVSIMAASRLQRYAIILSAYNYKVQYITSHNNLVADYFSRAPLPIRQDEQIEETVSFVNFLDNSVAPVSFADIQKATNEDEILQIVIKYMTVGWPRKIKCKNIMPFFNCKTELEVQDGCLLRGHRIVIPSRYRERMLKELHTAHFGIVKTKTAARSKMWWPGIDRDIDQLIGSCYVCASTRSAPPRAPPAPWPRPAGPWQRIHIDYMSIGQKTYLIVIDAYSKWLECIEMNSCSTTALIKKLKYLFSIFGIAETIVSDNDVKINSTEFIDFCRYNSIKYINSPIYHPCSNGQAENSVKTCKKMIKCILKENDNSEALNDKLLGFLFEYRNTSHCSTGVSPAKLMLGRDLRSRLDAILPRHKVDNDVSDVPNKPCSLNKSRQFTVGDTVWFKWFVGRKPFWSLGKIVKILGNRMFEIFCYDYNISCKRHVDQVMKYTGSETIVSPSTANIELGNNTGCEVVSETSQAEEAAAVPSGPGPSSQVFEPTIAQTDKHGMSVSDPALLTDVNTADNDNSDEWQEASADLVLAPQSEDSATDPRSEQSPDLQPEPVAQTDHYNDRLRPRPKKIVYKKYF</sequence>
<dbReference type="Pfam" id="PF17919">
    <property type="entry name" value="RT_RNaseH_2"/>
    <property type="match status" value="1"/>
</dbReference>
<dbReference type="SUPFAM" id="SSF53098">
    <property type="entry name" value="Ribonuclease H-like"/>
    <property type="match status" value="1"/>
</dbReference>
<dbReference type="PANTHER" id="PTHR37984">
    <property type="entry name" value="PROTEIN CBG26694"/>
    <property type="match status" value="1"/>
</dbReference>
<dbReference type="InterPro" id="IPR001584">
    <property type="entry name" value="Integrase_cat-core"/>
</dbReference>
<evidence type="ECO:0000313" key="7">
    <source>
        <dbReference type="Proteomes" id="UP000823941"/>
    </source>
</evidence>
<feature type="region of interest" description="Disordered" evidence="3">
    <location>
        <begin position="706"/>
        <end position="728"/>
    </location>
</feature>